<dbReference type="EMBL" id="QFPX01000034">
    <property type="protein sequence ID" value="PZQ50649.1"/>
    <property type="molecule type" value="Genomic_DNA"/>
</dbReference>
<dbReference type="Proteomes" id="UP000249082">
    <property type="component" value="Unassembled WGS sequence"/>
</dbReference>
<dbReference type="AlphaFoldDB" id="A0A2W5NEK3"/>
<protein>
    <submittedName>
        <fullName evidence="2">Uncharacterized protein</fullName>
    </submittedName>
</protein>
<evidence type="ECO:0000313" key="2">
    <source>
        <dbReference type="EMBL" id="PZQ50649.1"/>
    </source>
</evidence>
<accession>A0A2W5NEK3</accession>
<comment type="caution">
    <text evidence="2">The sequence shown here is derived from an EMBL/GenBank/DDBJ whole genome shotgun (WGS) entry which is preliminary data.</text>
</comment>
<organism evidence="2 3">
    <name type="scientific">Novosphingobium pentaromativorans</name>
    <dbReference type="NCBI Taxonomy" id="205844"/>
    <lineage>
        <taxon>Bacteria</taxon>
        <taxon>Pseudomonadati</taxon>
        <taxon>Pseudomonadota</taxon>
        <taxon>Alphaproteobacteria</taxon>
        <taxon>Sphingomonadales</taxon>
        <taxon>Sphingomonadaceae</taxon>
        <taxon>Novosphingobium</taxon>
    </lineage>
</organism>
<feature type="region of interest" description="Disordered" evidence="1">
    <location>
        <begin position="62"/>
        <end position="83"/>
    </location>
</feature>
<proteinExistence type="predicted"/>
<evidence type="ECO:0000313" key="3">
    <source>
        <dbReference type="Proteomes" id="UP000249082"/>
    </source>
</evidence>
<sequence>MIGKIFGAIVGNKAAKHVKGMSGPSGALLGIAAPVVLRRLGPLGVIAAAAGAFAYKKYNDRPEVKKPNGARSSGFSEPTRKQA</sequence>
<name>A0A2W5NEK3_9SPHN</name>
<evidence type="ECO:0000256" key="1">
    <source>
        <dbReference type="SAM" id="MobiDB-lite"/>
    </source>
</evidence>
<reference evidence="2 3" key="1">
    <citation type="submission" date="2017-08" db="EMBL/GenBank/DDBJ databases">
        <title>Infants hospitalized years apart are colonized by the same room-sourced microbial strains.</title>
        <authorList>
            <person name="Brooks B."/>
            <person name="Olm M.R."/>
            <person name="Firek B.A."/>
            <person name="Baker R."/>
            <person name="Thomas B.C."/>
            <person name="Morowitz M.J."/>
            <person name="Banfield J.F."/>
        </authorList>
    </citation>
    <scope>NUCLEOTIDE SEQUENCE [LARGE SCALE GENOMIC DNA]</scope>
    <source>
        <strain evidence="2">S2_005_002_R2_33</strain>
    </source>
</reference>
<gene>
    <name evidence="2" type="ORF">DI555_22475</name>
</gene>